<dbReference type="SMART" id="SM00320">
    <property type="entry name" value="WD40"/>
    <property type="match status" value="16"/>
</dbReference>
<dbReference type="InterPro" id="IPR001680">
    <property type="entry name" value="WD40_rpt"/>
</dbReference>
<reference evidence="4" key="1">
    <citation type="submission" date="2025-08" db="UniProtKB">
        <authorList>
            <consortium name="Ensembl"/>
        </authorList>
    </citation>
    <scope>IDENTIFICATION</scope>
</reference>
<feature type="repeat" description="WD" evidence="1">
    <location>
        <begin position="2427"/>
        <end position="2457"/>
    </location>
</feature>
<feature type="repeat" description="WD" evidence="1">
    <location>
        <begin position="1991"/>
        <end position="2031"/>
    </location>
</feature>
<gene>
    <name evidence="4" type="primary">TEP1</name>
</gene>
<evidence type="ECO:0000259" key="3">
    <source>
        <dbReference type="PROSITE" id="PS50988"/>
    </source>
</evidence>
<dbReference type="InterPro" id="IPR037214">
    <property type="entry name" value="TROVE_dom_sf"/>
</dbReference>
<dbReference type="FunFam" id="1.25.40.370:FF:000002">
    <property type="entry name" value="Telomerase associated protein 1"/>
    <property type="match status" value="1"/>
</dbReference>
<sequence>MLEKPLGHVSTHSDILSLENRCLATLPDLKTLEKPPGHVSAHSDILSLENRCLATLPDLKTLEKPPGHVSAHSDILSLENRCLATLPDLKTLEKPPGHVSAHSDILSLENRCLATLTILKSTVSISPLHQNLQISHLAQADLCSLNSSNHLLSGPSASRAQCLSEGLGLLTCPRVSKTISAPERVQEAVLGRWSPSGEKTPEEKEWAEAQMPFYSLSLGEEEEVEELALKLAPGDSESHPEPTEQVLQEVKMVLMSFLCSSLVADVNTNDAAYSTQAFLLKVCSEVARFEPEFILKEHTFSQTQTNLPRFIWPLRDEQRLFETTYSSVSEKKSEQRFTLKKLLVQALRPGLDRDLLAFSRSHLPGPWDSNRTGKRMKLARPETWERELSLRGNKATVWEELIDSGKLPFMAMLRNLRNLLRAGISARHHELVLQRLQHAKTVIHSRQLPFRFLNAHDSINDFEAQLEKKGLPFPSNTQLVKQIISKNTKFGKKHACSWQYRQPSRRELRTAMMIPVIYEQLKRKKLKMHKARQWKCDREMLARYRQALETAVNLSVKHSLPPLPGRTLLVYLTDASADRILPKSNPQGPPLNYVLLLIAMMMVRTEQVELLLCGGGIVKTAVIKAEEGILKTATELQAQVQESDENCEQSLTTLGKHLLSLATQRVSVDRVIVFGRPTNEKLINAAKQLFWQHVNPKCLFVGVLLRASYLCTDLNPNDVTLSGCTDGILKFIAERGASRLLEHVGQMDKIFKIPPPPGKTGVQSLRPLEENTPSPVAPVSQLGWQSIRLFISSTFRDTHGERDLLLRSLLPALQARAAPYRISLHAIDLRWGITEEETRRNRQLEVCLGEVENSQLFVGILGSRYGYVPPNYSLPDHPHFRWAQQYPAGRSVTEMEVMQFLNRGLRLQPSAQPLLYFRDSSFLSSVPDAWKLDFISESEEAAHRISELKSYLSRQEGITCRRYCCEWGGVSAGRPYVGGLEEFGQLVLQDVWNTIQKLYLQPGAQTEQPVPIPDDDLVQATFQQLKKLPSPARPRLLQDTVRQLMQHQGRLSLVTGQSGQGKTAFLASLVSALQAPDGAVVAPLVFFHFSGARPDHSLALTLLRRLCAYLHSQLEEPGALPSTYRGLVWDLQQRLLPKSAQSLKTGQPLVLIVDGADRLVDQRGQLISDWIPKTLPRGVHLVLSVSSDSGLGETLEQSPGAHVVALGPLEPSARARLVREELALYGKRLEESPFNNQMRLLLVKRGSVLPLYLRLVTDHLRLFTLYEQVSERLRTLPATVPLLLQHVLGTLEQEHGPDVLPRALATLEATRSGLTVDQLHGVLSAWRILPRGSKTWEEAVAAGNSGDPYPMGPFAYLVQSLRSLLGEGPLERPGARLCLQDGPLRTAARCRYGKRPELEKTAHLLTAAQLWKTCDPDASGTFRRCPPEALADLPYHLLQSGNRGLLAKFLTSLHVVAAHLELGLTSQLLEAHAAYACSVPDEEQKLPEADVAALHTFLRQQAPILSRYPLLLQQQVANQPLDSPLCRQAPGLSQRQHLQCMLRWLNKPQTMGHQQSSSLSLAVSSSPTAVAFSPNGQRAAVGTANGTVYLLDLRTWQEERSMVSGGAGVSSCSFLSDHALFLTAFDGLLELWDLQHGCRVLQIQAHQYQITGCCLSPDRRLLATVCLGGGLKLWDTVRGQLASQHTCPKPLNCVAFHPEGQVIAVGSWAGSFSFFHVDGLRVTQELGAPGSSVRTLAFSVPGRVVAVGRLDRMVELWAWQDGVRLAAFPAHQGFVAATLFLRAGRQLLTAGEDGKVQVWSGSLGWPRGCLGSIHLSPALSVALSPDGDQVAVGYRADGIRIYRISSASQGAEGQARDVAVSAVTWLSPKVLVSGAEDGALQGWLLQGGSLQSLWLLSRHQKPVLGLATSQELLAVASEDFTVRLWPRQLLMLPQKTEDFPRSTELRGHEGPVSCCSFSTDGCRLATGGRDRSLLCWDVRTPTAPVLICSFSACHRDWVTGCAWTKDSLLVSCSSDGSVALWDPESRQQLGHFLGHQHAVSAVVAVEEHVVSVGRDGILKVWDHQGVELTSISAHSGPISHCVAALEPHAASQPGSELLVVTVGLDGATRLWHPLLVFQTHTLLGHSGPVGAAAVSETSGLLLTTSEDGSLRLWQVPEEADDTYRPRSPAAITAVAWAPGGSAAVSGNQAGELTLWQEAKAVVTVQAPGCISALLWYSAHTLIVVSANEKVSEWHVELQKGSTPRNVSLCLNRVLQEDLGFLTNVGLAPDAHSLILAKADWQLLHMKPGDEPSIIWGSYSEDPMILSTHQDYGAFVLQKCSVLSQGQKELGEFEECLEFDLNLENPSNTLISVTQAKPGSESSFLCASSDGMLWNLARCTDEGEWITDNIWQKKAEMPATQTSETESCVCTDTYNWSTVTELKTQQRRKIHSGPVTALHVLPGLLVTASKDRDVKLWERPSMQLLGLFQCEGAVSCLEPWLGPDSTLQLAVGDTQGNVYFLSWE</sequence>
<dbReference type="PANTHER" id="PTHR44791">
    <property type="entry name" value="TELOMERASE PROTEIN COMPONENT 1 TEP1"/>
    <property type="match status" value="1"/>
</dbReference>
<evidence type="ECO:0000313" key="5">
    <source>
        <dbReference type="Proteomes" id="UP000694544"/>
    </source>
</evidence>
<dbReference type="GO" id="GO:0070034">
    <property type="term" value="F:telomerase RNA binding"/>
    <property type="evidence" value="ECO:0007669"/>
    <property type="project" value="TreeGrafter"/>
</dbReference>
<dbReference type="InterPro" id="IPR025139">
    <property type="entry name" value="DUF4062"/>
</dbReference>
<dbReference type="Gene3D" id="1.25.40.370">
    <property type="match status" value="1"/>
</dbReference>
<feature type="repeat" description="WD" evidence="1">
    <location>
        <begin position="2122"/>
        <end position="2155"/>
    </location>
</feature>
<dbReference type="Pfam" id="PF25048">
    <property type="entry name" value="Beta-prop_TEP1_C"/>
    <property type="match status" value="1"/>
</dbReference>
<feature type="repeat" description="WD" evidence="1">
    <location>
        <begin position="1896"/>
        <end position="1925"/>
    </location>
</feature>
<dbReference type="InterPro" id="IPR027417">
    <property type="entry name" value="P-loop_NTPase"/>
</dbReference>
<dbReference type="GO" id="GO:0003720">
    <property type="term" value="F:telomerase activity"/>
    <property type="evidence" value="ECO:0007669"/>
    <property type="project" value="TreeGrafter"/>
</dbReference>
<accession>A0A8C6DH86</accession>
<evidence type="ECO:0000313" key="4">
    <source>
        <dbReference type="Ensembl" id="ENSMMSP00000015443.1"/>
    </source>
</evidence>
<dbReference type="CDD" id="cd00200">
    <property type="entry name" value="WD40"/>
    <property type="match status" value="2"/>
</dbReference>
<feature type="repeat" description="WD" evidence="1">
    <location>
        <begin position="1768"/>
        <end position="1800"/>
    </location>
</feature>
<dbReference type="InterPro" id="IPR056828">
    <property type="entry name" value="Beta-prop_TEP1_C"/>
</dbReference>
<dbReference type="InterPro" id="IPR056829">
    <property type="entry name" value="Beta-prop_TEP1_2nd"/>
</dbReference>
<dbReference type="PROSITE" id="PS50294">
    <property type="entry name" value="WD_REPEATS_REGION"/>
    <property type="match status" value="3"/>
</dbReference>
<feature type="repeat" description="WD" evidence="1">
    <location>
        <begin position="2032"/>
        <end position="2062"/>
    </location>
</feature>
<dbReference type="Pfam" id="PF25047">
    <property type="entry name" value="Beta-prop_TEP1_2nd"/>
    <property type="match status" value="1"/>
</dbReference>
<feature type="repeat" description="WD" evidence="1">
    <location>
        <begin position="1945"/>
        <end position="1980"/>
    </location>
</feature>
<feature type="repeat" description="WD" evidence="1">
    <location>
        <begin position="1643"/>
        <end position="1684"/>
    </location>
</feature>
<organism evidence="4 5">
    <name type="scientific">Moschus moschiferus</name>
    <name type="common">Siberian musk deer</name>
    <name type="synonym">Moschus sibiricus</name>
    <dbReference type="NCBI Taxonomy" id="68415"/>
    <lineage>
        <taxon>Eukaryota</taxon>
        <taxon>Metazoa</taxon>
        <taxon>Chordata</taxon>
        <taxon>Craniata</taxon>
        <taxon>Vertebrata</taxon>
        <taxon>Euteleostomi</taxon>
        <taxon>Mammalia</taxon>
        <taxon>Eutheria</taxon>
        <taxon>Laurasiatheria</taxon>
        <taxon>Artiodactyla</taxon>
        <taxon>Ruminantia</taxon>
        <taxon>Pecora</taxon>
        <taxon>Moschidae</taxon>
        <taxon>Moschus</taxon>
    </lineage>
</organism>
<keyword evidence="1" id="KW-0853">WD repeat</keyword>
<dbReference type="SUPFAM" id="SSF50978">
    <property type="entry name" value="WD40 repeat-like"/>
    <property type="match status" value="3"/>
</dbReference>
<dbReference type="PROSITE" id="PS50082">
    <property type="entry name" value="WD_REPEATS_2"/>
    <property type="match status" value="8"/>
</dbReference>
<dbReference type="InterPro" id="IPR045804">
    <property type="entry name" value="DUF5920"/>
</dbReference>
<dbReference type="SUPFAM" id="SSF52540">
    <property type="entry name" value="P-loop containing nucleoside triphosphate hydrolases"/>
    <property type="match status" value="1"/>
</dbReference>
<dbReference type="InterPro" id="IPR052652">
    <property type="entry name" value="Telomerase_Complex_Comp"/>
</dbReference>
<dbReference type="GeneTree" id="ENSGT00940000161338"/>
<dbReference type="Pfam" id="PF05729">
    <property type="entry name" value="NACHT"/>
    <property type="match status" value="1"/>
</dbReference>
<dbReference type="Proteomes" id="UP000694544">
    <property type="component" value="Unplaced"/>
</dbReference>
<dbReference type="InterPro" id="IPR008858">
    <property type="entry name" value="TROVE_dom"/>
</dbReference>
<keyword evidence="5" id="KW-1185">Reference proteome</keyword>
<dbReference type="Pfam" id="PF00400">
    <property type="entry name" value="WD40"/>
    <property type="match status" value="5"/>
</dbReference>
<dbReference type="InterPro" id="IPR007111">
    <property type="entry name" value="NACHT_NTPase"/>
</dbReference>
<feature type="domain" description="TROVE" evidence="3">
    <location>
        <begin position="383"/>
        <end position="565"/>
    </location>
</feature>
<dbReference type="InterPro" id="IPR015943">
    <property type="entry name" value="WD40/YVTN_repeat-like_dom_sf"/>
</dbReference>
<dbReference type="PROSITE" id="PS50837">
    <property type="entry name" value="NACHT"/>
    <property type="match status" value="1"/>
</dbReference>
<reference evidence="4" key="2">
    <citation type="submission" date="2025-09" db="UniProtKB">
        <authorList>
            <consortium name="Ensembl"/>
        </authorList>
    </citation>
    <scope>IDENTIFICATION</scope>
</reference>
<dbReference type="InterPro" id="IPR036322">
    <property type="entry name" value="WD40_repeat_dom_sf"/>
</dbReference>
<dbReference type="SUPFAM" id="SSF140864">
    <property type="entry name" value="TROVE domain-like"/>
    <property type="match status" value="1"/>
</dbReference>
<dbReference type="GO" id="GO:0000722">
    <property type="term" value="P:telomere maintenance via recombination"/>
    <property type="evidence" value="ECO:0007669"/>
    <property type="project" value="TreeGrafter"/>
</dbReference>
<dbReference type="SUPFAM" id="SSF117289">
    <property type="entry name" value="Nucleoporin domain"/>
    <property type="match status" value="1"/>
</dbReference>
<dbReference type="InterPro" id="IPR008850">
    <property type="entry name" value="TEP1_N"/>
</dbReference>
<dbReference type="Gene3D" id="3.40.50.300">
    <property type="entry name" value="P-loop containing nucleotide triphosphate hydrolases"/>
    <property type="match status" value="1"/>
</dbReference>
<protein>
    <submittedName>
        <fullName evidence="4">Telomerase associated protein 1</fullName>
    </submittedName>
</protein>
<feature type="domain" description="NACHT" evidence="2">
    <location>
        <begin position="1050"/>
        <end position="1286"/>
    </location>
</feature>
<dbReference type="GO" id="GO:0005697">
    <property type="term" value="C:telomerase holoenzyme complex"/>
    <property type="evidence" value="ECO:0007669"/>
    <property type="project" value="TreeGrafter"/>
</dbReference>
<proteinExistence type="predicted"/>
<dbReference type="Pfam" id="PF05731">
    <property type="entry name" value="TROVE"/>
    <property type="match status" value="1"/>
</dbReference>
<dbReference type="Gene3D" id="2.130.10.10">
    <property type="entry name" value="YVTN repeat-like/Quinoprotein amine dehydrogenase"/>
    <property type="match status" value="6"/>
</dbReference>
<dbReference type="PROSITE" id="PS50988">
    <property type="entry name" value="TROVE"/>
    <property type="match status" value="1"/>
</dbReference>
<dbReference type="Pfam" id="PF05386">
    <property type="entry name" value="TEP1_N"/>
    <property type="match status" value="4"/>
</dbReference>
<dbReference type="Ensembl" id="ENSMMST00000017037.1">
    <property type="protein sequence ID" value="ENSMMSP00000015443.1"/>
    <property type="gene ID" value="ENSMMSG00000009324.1"/>
</dbReference>
<dbReference type="PANTHER" id="PTHR44791:SF1">
    <property type="entry name" value="TELOMERASE PROTEIN COMPONENT 1"/>
    <property type="match status" value="1"/>
</dbReference>
<name>A0A8C6DH86_MOSMO</name>
<dbReference type="PROSITE" id="PS51226">
    <property type="entry name" value="TEP1_N"/>
    <property type="match status" value="4"/>
</dbReference>
<evidence type="ECO:0000256" key="1">
    <source>
        <dbReference type="PROSITE-ProRule" id="PRU00221"/>
    </source>
</evidence>
<evidence type="ECO:0000259" key="2">
    <source>
        <dbReference type="PROSITE" id="PS50837"/>
    </source>
</evidence>
<dbReference type="Pfam" id="PF19334">
    <property type="entry name" value="DUF5920"/>
    <property type="match status" value="1"/>
</dbReference>
<dbReference type="Pfam" id="PF13271">
    <property type="entry name" value="DUF4062"/>
    <property type="match status" value="1"/>
</dbReference>